<dbReference type="EMBL" id="JJPG01000144">
    <property type="protein sequence ID" value="KKG47797.1"/>
    <property type="molecule type" value="Genomic_DNA"/>
</dbReference>
<evidence type="ECO:0000313" key="9">
    <source>
        <dbReference type="Proteomes" id="UP000034151"/>
    </source>
</evidence>
<evidence type="ECO:0000313" key="12">
    <source>
        <dbReference type="Proteomes" id="UP000034577"/>
    </source>
</evidence>
<organism evidence="3 13">
    <name type="scientific">Methanosarcina mazei</name>
    <name type="common">Methanosarcina frisia</name>
    <dbReference type="NCBI Taxonomy" id="2209"/>
    <lineage>
        <taxon>Archaea</taxon>
        <taxon>Methanobacteriati</taxon>
        <taxon>Methanobacteriota</taxon>
        <taxon>Stenosarchaea group</taxon>
        <taxon>Methanomicrobia</taxon>
        <taxon>Methanosarcinales</taxon>
        <taxon>Methanosarcinaceae</taxon>
        <taxon>Methanosarcina</taxon>
    </lineage>
</organism>
<evidence type="ECO:0000313" key="14">
    <source>
        <dbReference type="Proteomes" id="UP000034921"/>
    </source>
</evidence>
<evidence type="ECO:0000313" key="6">
    <source>
        <dbReference type="EMBL" id="KKG55260.1"/>
    </source>
</evidence>
<comment type="caution">
    <text evidence="3">The sequence shown here is derived from an EMBL/GenBank/DDBJ whole genome shotgun (WGS) entry which is preliminary data.</text>
</comment>
<dbReference type="RefSeq" id="WP_048038509.1">
    <property type="nucleotide sequence ID" value="NZ_JJPB01000086.1"/>
</dbReference>
<dbReference type="EMBL" id="JJQE01000161">
    <property type="protein sequence ID" value="KKH24560.1"/>
    <property type="molecule type" value="Genomic_DNA"/>
</dbReference>
<dbReference type="EMBL" id="JJPB01000086">
    <property type="protein sequence ID" value="KKG31045.1"/>
    <property type="molecule type" value="Genomic_DNA"/>
</dbReference>
<evidence type="ECO:0000313" key="2">
    <source>
        <dbReference type="EMBL" id="KKG38794.1"/>
    </source>
</evidence>
<dbReference type="AlphaFoldDB" id="A0A0F8EFF1"/>
<dbReference type="Proteomes" id="UP000034921">
    <property type="component" value="Unassembled WGS sequence"/>
</dbReference>
<proteinExistence type="predicted"/>
<dbReference type="Proteomes" id="UP000034151">
    <property type="component" value="Unassembled WGS sequence"/>
</dbReference>
<name>A0A0F8EFF1_METMZ</name>
<dbReference type="EMBL" id="JJPD01000145">
    <property type="protein sequence ID" value="KKG38794.1"/>
    <property type="molecule type" value="Genomic_DNA"/>
</dbReference>
<gene>
    <name evidence="2" type="ORF">DU35_11400</name>
    <name evidence="6" type="ORF">DU36_04325</name>
    <name evidence="5" type="ORF">DU38_05245</name>
    <name evidence="4" type="ORF">DU39_05100</name>
    <name evidence="3" type="ORF">DU41_16140</name>
    <name evidence="1" type="ORF">DU49_04275</name>
    <name evidence="7" type="ORF">DU60_08080</name>
</gene>
<evidence type="ECO:0000313" key="1">
    <source>
        <dbReference type="EMBL" id="KKG31045.1"/>
    </source>
</evidence>
<evidence type="ECO:0000313" key="13">
    <source>
        <dbReference type="Proteomes" id="UP000034667"/>
    </source>
</evidence>
<evidence type="ECO:0000313" key="4">
    <source>
        <dbReference type="EMBL" id="KKG46992.1"/>
    </source>
</evidence>
<dbReference type="SUPFAM" id="SSF46785">
    <property type="entry name" value="Winged helix' DNA-binding domain"/>
    <property type="match status" value="1"/>
</dbReference>
<evidence type="ECO:0000313" key="5">
    <source>
        <dbReference type="EMBL" id="KKG47797.1"/>
    </source>
</evidence>
<evidence type="ECO:0000313" key="8">
    <source>
        <dbReference type="Proteomes" id="UP000033878"/>
    </source>
</evidence>
<dbReference type="Proteomes" id="UP000034195">
    <property type="component" value="Unassembled WGS sequence"/>
</dbReference>
<dbReference type="InterPro" id="IPR036390">
    <property type="entry name" value="WH_DNA-bd_sf"/>
</dbReference>
<protein>
    <submittedName>
        <fullName evidence="3">Uncharacterized protein</fullName>
    </submittedName>
</protein>
<dbReference type="EMBL" id="JJPF01000002">
    <property type="protein sequence ID" value="KKG46992.1"/>
    <property type="molecule type" value="Genomic_DNA"/>
</dbReference>
<dbReference type="EMBL" id="JJPE01000168">
    <property type="protein sequence ID" value="KKG39387.1"/>
    <property type="molecule type" value="Genomic_DNA"/>
</dbReference>
<evidence type="ECO:0000313" key="10">
    <source>
        <dbReference type="Proteomes" id="UP000034195"/>
    </source>
</evidence>
<sequence>MEEKPSKIGNIEEKILTSLLEGPKTNTQLLAELGYGNKQHGNISRILNKCQKEGLIVSEKIRSPNIDNYCTQWSIVQSFENLKNMLSKCLSLLQAMQKNDSVLEIIAENARFYVSYTISSPGNVRLVEGVQSLNERNKKDFKEMLRLSPEFFKYYLLCYNNVISKNGFKELAETLQMIDEIYDLPNRWMGRGYHYSMAFKACVLMDLLYGKSSQEAQNYLIEMEKKKC</sequence>
<evidence type="ECO:0000313" key="11">
    <source>
        <dbReference type="Proteomes" id="UP000034243"/>
    </source>
</evidence>
<dbReference type="Proteomes" id="UP000034667">
    <property type="component" value="Unassembled WGS sequence"/>
</dbReference>
<accession>A0A0F8EFF1</accession>
<dbReference type="Proteomes" id="UP000033878">
    <property type="component" value="Unassembled WGS sequence"/>
</dbReference>
<dbReference type="EMBL" id="JJPH01000022">
    <property type="protein sequence ID" value="KKG55260.1"/>
    <property type="molecule type" value="Genomic_DNA"/>
</dbReference>
<reference evidence="8 9" key="1">
    <citation type="journal article" date="2015" name="ISME J.">
        <title>Genomic and phenotypic differentiation among Methanosarcina mazei populations from Columbia River sediment.</title>
        <authorList>
            <person name="Youngblut N.D."/>
            <person name="Wirth J.S."/>
            <person name="Henriksen J.R."/>
            <person name="Smith M."/>
            <person name="Simon H."/>
            <person name="Metcalf W.W."/>
            <person name="Whitaker R.J."/>
        </authorList>
    </citation>
    <scope>NUCLEOTIDE SEQUENCE [LARGE SCALE GENOMIC DNA]</scope>
    <source>
        <strain evidence="7 14">1.F.M.0.5</strain>
        <strain evidence="1 8">3.F.A.1A.3</strain>
        <strain evidence="2 12">3.F.A.2.12</strain>
        <strain evidence="3 13">3.F.A.2.3</strain>
        <strain evidence="4 9">3.F.A.2.5</strain>
        <strain evidence="5 10">3.F.A.2.6</strain>
        <strain evidence="6 11">3.F.A.2.7</strain>
    </source>
</reference>
<dbReference type="Proteomes" id="UP000034243">
    <property type="component" value="Unassembled WGS sequence"/>
</dbReference>
<dbReference type="Proteomes" id="UP000034577">
    <property type="component" value="Unassembled WGS sequence"/>
</dbReference>
<evidence type="ECO:0000313" key="3">
    <source>
        <dbReference type="EMBL" id="KKG39387.1"/>
    </source>
</evidence>
<dbReference type="PATRIC" id="fig|2209.39.peg.1152"/>
<evidence type="ECO:0000313" key="7">
    <source>
        <dbReference type="EMBL" id="KKH24560.1"/>
    </source>
</evidence>